<accession>A0A5M3XKW2</accession>
<dbReference type="RefSeq" id="WP_170321543.1">
    <property type="nucleotide sequence ID" value="NZ_BAAAHM010000032.1"/>
</dbReference>
<proteinExistence type="predicted"/>
<dbReference type="AlphaFoldDB" id="A0A5M3XKW2"/>
<keyword evidence="2" id="KW-1185">Reference proteome</keyword>
<evidence type="ECO:0000313" key="1">
    <source>
        <dbReference type="EMBL" id="GES20799.1"/>
    </source>
</evidence>
<dbReference type="InterPro" id="IPR055582">
    <property type="entry name" value="DUF7158"/>
</dbReference>
<reference evidence="1 2" key="1">
    <citation type="submission" date="2019-10" db="EMBL/GenBank/DDBJ databases">
        <title>Whole genome shotgun sequence of Acrocarpospora pleiomorpha NBRC 16267.</title>
        <authorList>
            <person name="Ichikawa N."/>
            <person name="Kimura A."/>
            <person name="Kitahashi Y."/>
            <person name="Komaki H."/>
            <person name="Oguchi A."/>
        </authorList>
    </citation>
    <scope>NUCLEOTIDE SEQUENCE [LARGE SCALE GENOMIC DNA]</scope>
    <source>
        <strain evidence="1 2">NBRC 16267</strain>
    </source>
</reference>
<dbReference type="Pfam" id="PF23716">
    <property type="entry name" value="DUF7158"/>
    <property type="match status" value="1"/>
</dbReference>
<sequence length="307" mass="32889">MTANTHEMDSAQATAALVRHQRITIHEVNTRLALLRTGPLADRLPHPDSPEGRNLRRWLVQLMAAELIVHQETNAFAHDPPTPIDLAQNATAPIEQAAGRAAEALAGVGGQEVAASACDLGRAARRDEVIGLDLAMRTGGVAAAVLATVAGRALFERVIAGVHVDDAEISSYYMRNPDEFAVPETRWTRELGPIRRGELAGPIEDAVFGVAGGDAAEGDVVGPAEGDVVGPVDGPGGPWTLTIERIDGGGRKPYQMVREGIGRELALARREQVFGRWLEGRMAAWVRLSPGFEHPGDPRQPDAVHRH</sequence>
<gene>
    <name evidence="1" type="primary">fabD2_1</name>
    <name evidence="1" type="ORF">Aple_036950</name>
</gene>
<protein>
    <submittedName>
        <fullName evidence="1">Malonyl CoA-ACP transacylase</fullName>
    </submittedName>
</protein>
<dbReference type="EMBL" id="BLAF01000019">
    <property type="protein sequence ID" value="GES20799.1"/>
    <property type="molecule type" value="Genomic_DNA"/>
</dbReference>
<comment type="caution">
    <text evidence="1">The sequence shown here is derived from an EMBL/GenBank/DDBJ whole genome shotgun (WGS) entry which is preliminary data.</text>
</comment>
<organism evidence="1 2">
    <name type="scientific">Acrocarpospora pleiomorpha</name>
    <dbReference type="NCBI Taxonomy" id="90975"/>
    <lineage>
        <taxon>Bacteria</taxon>
        <taxon>Bacillati</taxon>
        <taxon>Actinomycetota</taxon>
        <taxon>Actinomycetes</taxon>
        <taxon>Streptosporangiales</taxon>
        <taxon>Streptosporangiaceae</taxon>
        <taxon>Acrocarpospora</taxon>
    </lineage>
</organism>
<evidence type="ECO:0000313" key="2">
    <source>
        <dbReference type="Proteomes" id="UP000377595"/>
    </source>
</evidence>
<dbReference type="Proteomes" id="UP000377595">
    <property type="component" value="Unassembled WGS sequence"/>
</dbReference>
<name>A0A5M3XKW2_9ACTN</name>